<protein>
    <submittedName>
        <fullName evidence="10">Peptidoglycan-recognition protein LF</fullName>
    </submittedName>
</protein>
<dbReference type="GO" id="GO:0008745">
    <property type="term" value="F:N-acetylmuramoyl-L-alanine amidase activity"/>
    <property type="evidence" value="ECO:0007669"/>
    <property type="project" value="InterPro"/>
</dbReference>
<dbReference type="PANTHER" id="PTHR11022:SF41">
    <property type="entry name" value="PEPTIDOGLYCAN-RECOGNITION PROTEIN LC-RELATED"/>
    <property type="match status" value="1"/>
</dbReference>
<evidence type="ECO:0000256" key="1">
    <source>
        <dbReference type="ARBA" id="ARBA00004613"/>
    </source>
</evidence>
<dbReference type="Pfam" id="PF01510">
    <property type="entry name" value="Amidase_2"/>
    <property type="match status" value="1"/>
</dbReference>
<evidence type="ECO:0000259" key="7">
    <source>
        <dbReference type="SMART" id="SM00644"/>
    </source>
</evidence>
<keyword evidence="6" id="KW-1133">Transmembrane helix</keyword>
<sequence length="378" mass="42719">MQKPAQRALPEEQETIVKRLPRELLYLCAILLMLVALVAGYSLWMMSHSANAANKGLHILDRSEWQGEPPSGKYPHLQLPVSNVIIHHTATEGCDREDVCIYRMQIIQTFHMKSLGWPDIGYNFLVGGDGQIYVGRGWHIQGQHVKGYGAISISIAFIGTFVNMEPPSCQVEAARRLMEEGVRLHKLHPDYHIYAHRQVSPTESPGQKLFEMMQHWPRYTPDITSLRRLSNDTLKFVTRPYWLAQPPSHSLEPLRPPVRTVRFETTNIPACTTQAECTFRVRMLQTLHMEASGYKDINFNFVVAGDGNIYVGRGWDHSCQSFSSEGSLSNNLIIGFVGHSPSNKKLALELLQQGIKLGHISQDYTLIDPESDSDSEKS</sequence>
<dbReference type="GO" id="GO:0045087">
    <property type="term" value="P:innate immune response"/>
    <property type="evidence" value="ECO:0007669"/>
    <property type="project" value="UniProtKB-KW"/>
</dbReference>
<gene>
    <name evidence="10" type="primary">PGRP-LF</name>
</gene>
<comment type="similarity">
    <text evidence="2">Belongs to the N-acetylmuramoyl-L-alanine amidase 2 family.</text>
</comment>
<dbReference type="AlphaFoldDB" id="A0A6P4IHS8"/>
<proteinExistence type="inferred from homology"/>
<name>A0A6P4IHS8_DROKI</name>
<dbReference type="SUPFAM" id="SSF55846">
    <property type="entry name" value="N-acetylmuramoyl-L-alanine amidase-like"/>
    <property type="match status" value="2"/>
</dbReference>
<dbReference type="FunFam" id="3.40.80.10:FF:000001">
    <property type="entry name" value="Peptidoglycan recognition protein 1"/>
    <property type="match status" value="1"/>
</dbReference>
<feature type="domain" description="N-acetylmuramoyl-L-alanine amidase" evidence="7">
    <location>
        <begin position="69"/>
        <end position="206"/>
    </location>
</feature>
<evidence type="ECO:0000313" key="10">
    <source>
        <dbReference type="RefSeq" id="XP_017028487.1"/>
    </source>
</evidence>
<keyword evidence="5" id="KW-0391">Immunity</keyword>
<evidence type="ECO:0000256" key="5">
    <source>
        <dbReference type="ARBA" id="ARBA00022859"/>
    </source>
</evidence>
<dbReference type="InterPro" id="IPR015510">
    <property type="entry name" value="PGRP"/>
</dbReference>
<organism evidence="9 10">
    <name type="scientific">Drosophila kikkawai</name>
    <name type="common">Fruit fly</name>
    <dbReference type="NCBI Taxonomy" id="30033"/>
    <lineage>
        <taxon>Eukaryota</taxon>
        <taxon>Metazoa</taxon>
        <taxon>Ecdysozoa</taxon>
        <taxon>Arthropoda</taxon>
        <taxon>Hexapoda</taxon>
        <taxon>Insecta</taxon>
        <taxon>Pterygota</taxon>
        <taxon>Neoptera</taxon>
        <taxon>Endopterygota</taxon>
        <taxon>Diptera</taxon>
        <taxon>Brachycera</taxon>
        <taxon>Muscomorpha</taxon>
        <taxon>Ephydroidea</taxon>
        <taxon>Drosophilidae</taxon>
        <taxon>Drosophila</taxon>
        <taxon>Sophophora</taxon>
    </lineage>
</organism>
<evidence type="ECO:0000256" key="6">
    <source>
        <dbReference type="SAM" id="Phobius"/>
    </source>
</evidence>
<dbReference type="Gene3D" id="3.40.80.10">
    <property type="entry name" value="Peptidoglycan recognition protein-like"/>
    <property type="match status" value="2"/>
</dbReference>
<dbReference type="OrthoDB" id="10001926at2759"/>
<feature type="domain" description="Peptidoglycan recognition protein family" evidence="8">
    <location>
        <begin position="234"/>
        <end position="373"/>
    </location>
</feature>
<dbReference type="PANTHER" id="PTHR11022">
    <property type="entry name" value="PEPTIDOGLYCAN RECOGNITION PROTEIN"/>
    <property type="match status" value="1"/>
</dbReference>
<evidence type="ECO:0000313" key="9">
    <source>
        <dbReference type="Proteomes" id="UP001652661"/>
    </source>
</evidence>
<keyword evidence="3" id="KW-0964">Secreted</keyword>
<accession>A0A6P4IHS8</accession>
<dbReference type="GO" id="GO:0009253">
    <property type="term" value="P:peptidoglycan catabolic process"/>
    <property type="evidence" value="ECO:0007669"/>
    <property type="project" value="InterPro"/>
</dbReference>
<dbReference type="InterPro" id="IPR002502">
    <property type="entry name" value="Amidase_domain"/>
</dbReference>
<reference evidence="10" key="1">
    <citation type="submission" date="2025-08" db="UniProtKB">
        <authorList>
            <consortium name="RefSeq"/>
        </authorList>
    </citation>
    <scope>IDENTIFICATION</scope>
    <source>
        <strain evidence="10">14028-0561.14</strain>
        <tissue evidence="10">Whole fly</tissue>
    </source>
</reference>
<comment type="subcellular location">
    <subcellularLocation>
        <location evidence="1">Secreted</location>
    </subcellularLocation>
</comment>
<dbReference type="GO" id="GO:0008270">
    <property type="term" value="F:zinc ion binding"/>
    <property type="evidence" value="ECO:0007669"/>
    <property type="project" value="InterPro"/>
</dbReference>
<dbReference type="Proteomes" id="UP001652661">
    <property type="component" value="Chromosome 3L"/>
</dbReference>
<dbReference type="RefSeq" id="XP_017028487.1">
    <property type="nucleotide sequence ID" value="XM_017172998.3"/>
</dbReference>
<keyword evidence="6" id="KW-0472">Membrane</keyword>
<keyword evidence="9" id="KW-1185">Reference proteome</keyword>
<keyword evidence="4" id="KW-0399">Innate immunity</keyword>
<dbReference type="InterPro" id="IPR036505">
    <property type="entry name" value="Amidase/PGRP_sf"/>
</dbReference>
<evidence type="ECO:0000259" key="8">
    <source>
        <dbReference type="SMART" id="SM00701"/>
    </source>
</evidence>
<evidence type="ECO:0000256" key="2">
    <source>
        <dbReference type="ARBA" id="ARBA00007553"/>
    </source>
</evidence>
<keyword evidence="6" id="KW-0812">Transmembrane</keyword>
<dbReference type="GO" id="GO:0005576">
    <property type="term" value="C:extracellular region"/>
    <property type="evidence" value="ECO:0007669"/>
    <property type="project" value="UniProtKB-SubCell"/>
</dbReference>
<feature type="transmembrane region" description="Helical" evidence="6">
    <location>
        <begin position="24"/>
        <end position="44"/>
    </location>
</feature>
<dbReference type="SMART" id="SM00644">
    <property type="entry name" value="Ami_2"/>
    <property type="match status" value="1"/>
</dbReference>
<evidence type="ECO:0000256" key="3">
    <source>
        <dbReference type="ARBA" id="ARBA00022525"/>
    </source>
</evidence>
<evidence type="ECO:0000256" key="4">
    <source>
        <dbReference type="ARBA" id="ARBA00022588"/>
    </source>
</evidence>
<dbReference type="SMART" id="SM00701">
    <property type="entry name" value="PGRP"/>
    <property type="match status" value="2"/>
</dbReference>
<dbReference type="InterPro" id="IPR006619">
    <property type="entry name" value="PGRP_domain_met/bac"/>
</dbReference>
<dbReference type="CDD" id="cd06583">
    <property type="entry name" value="PGRP"/>
    <property type="match status" value="2"/>
</dbReference>
<feature type="domain" description="Peptidoglycan recognition protein family" evidence="8">
    <location>
        <begin position="57"/>
        <end position="200"/>
    </location>
</feature>